<proteinExistence type="predicted"/>
<reference evidence="1 2" key="1">
    <citation type="journal article" date="2016" name="Nat. Commun.">
        <title>Thousands of microbial genomes shed light on interconnected biogeochemical processes in an aquifer system.</title>
        <authorList>
            <person name="Anantharaman K."/>
            <person name="Brown C.T."/>
            <person name="Hug L.A."/>
            <person name="Sharon I."/>
            <person name="Castelle C.J."/>
            <person name="Probst A.J."/>
            <person name="Thomas B.C."/>
            <person name="Singh A."/>
            <person name="Wilkins M.J."/>
            <person name="Karaoz U."/>
            <person name="Brodie E.L."/>
            <person name="Williams K.H."/>
            <person name="Hubbard S.S."/>
            <person name="Banfield J.F."/>
        </authorList>
    </citation>
    <scope>NUCLEOTIDE SEQUENCE [LARGE SCALE GENOMIC DNA]</scope>
</reference>
<evidence type="ECO:0008006" key="3">
    <source>
        <dbReference type="Google" id="ProtNLM"/>
    </source>
</evidence>
<sequence>MFRQKNKIKNQVVASLVLFQLVLSVALPGILYPQPAEASVGSAISGAWNNFWSGMKAGFAKKDDKGEEAKATPIQYTNPINLVPVRDETRLKQDQQTEKTIIKGFKAESARDTAQQLAEAKERFSWRSFGNITAVAIKSGLRYFLNTMAYEYATWLASGGEGQQPKFHTEGWGVYLEDLADQSLGAFLETLGDGWGGYNLCAPPDGLKLSVTLFLAETRRPPKPACTFKQALGNWQNFITQEGFMDRFRVNFETGKNDITASLSLLDYAYTWSAKKQLGQKEQRKEDDGLIAAMKDGIADFIKTPAAYTKAIIGHVPLLGESGQTNFTGDLIADAINMFVGTLAGQLFQRLIREGLAGGGSGSSLGRPSSSTFNDIQNNAASDIDLLTGQSGQALFGGRQAAQERFLSFFDADIITQGDYQILNQLAICSNPSAPGPDECVIDHKLRLAIDQNLTVKEAIAKGYLDADAPFGFTSQGFEPPYNEGYPYRSLLILRTYRIIPVTWEIAALEISRFGKRTYSLNDLIAAYNDKTSPFYGLIDQSWVLKTPKAYCRAEGFGPSIISSQIIDGFKLVNRSTYCADYQSCIQKDNQGNCIYGYCMEEKRVWDLQGTECPNYYASCQSYVDRGNTLTAYLQNSLDYNGCSADNVGCRWYCQDYNPVDNLWSCLDEGERTWQACAQVGGCPLTASCEVAVGEAFCTDELNKVDLRISAACNQSSKWFVPGTGSCSVDAACTIQQGGVLCTYGGCDNLTNLINNPGFESRPNQTGEITANWVTADADYFALATGASEQIFNGQNSIRFYNAGGSLNYATTSQSITLPVGDYTFSAFVYNRLNVGSVEVQVGGDILSVSGELGPVSKTSVNRNQWENLSSDFSVVESALTPGRGQVTISFVVSGPQVSGTVWFDDFRISESCLVDRVLLTLTGTVDKDQSKIHFDRDAQECSAEQDGCSRLLTAPEGVSYESGETNSYNLFLYPGFETDINDDWLSINPPNLRVEQERGQVHSGSSAMKVTQTTPDFAWFSSTVDTGRPLLRRAFIYSFWAKTNTDNPATIGADTSSYAGLIRHEQTAAEYTNSPSLINAPVNMSRSVTDGQSINSSWKQFAVPIVFEPYCQGGDNPDQYCVNDAQCRGGGKCILPNDYVCSNDTNLSCNPDLSIFDPDETCHNASATCDGSPDSKLEIDLLAVQDSNQSIFYDDVQIQEIDLSRANPKLLPGLTRQQCLRKEVRPFTVWVSGVCLELDLPTLLNRSVVNLQKPPDYLNCRGYTKERPSPYVFENVNEAQCQGETLVWRADSCQNGFCCHEVDPVQCNSYAMYCQADEVGCEAYQPLTGGPTVPGVAVAEDYCPAECVGYNAFKQSPTYFESVESLEFFIPQTARQCSAANAGCDEFTSLDELAAGGESRGYFRYLRQCTKPTDVNASCSNYYTWQGSNESGYQLRVYSLNASPDGSPVLAIDDDSRWLMEWGSRQDCDGPEDIAANPFCKEFFGIDGEVHYEILNNTISCSENCHPFRKTRLGESEADAQANCSASHGTWQDNSCIYDAIPNEGVACSAAAVGCREYRGNAGGNLFYAFNDNLEDGETTDWQFGTISSEALSVGGHSLVSVGPAPQPQRIETMRANLGENCSPDTTRTCDSSNPKDDNCYQPSSNRCIARHPVTLQTCAVEVGQQYCGVINDVIEVNKTYLLSFWAKSQSGNVNLNVKIVDDQDTAYEPIGRIRLSPEWDYYTFGPLIYKDIKPSARLSLAENYSCSNDHNNTCNPASFNPEPDCGVDNATCSADTEFYLDNIAFRQVQGYFYVAKDSWQTPVSCDTNPFVTPQKPSPQFMLGCQQYSDSQNQVHNLKSFDRLCRQAAVGCQTFVDTHNSLSPYKQEFFTADPMANVVVPADEVIHIVNRPEFSCGAQAVGCQRFGSPTIDQNGNVSSYSDIYLINNPNDYQSSLCGSNEVGCEEYKTGAGFSYFKDPGNKVCQYVASGEKPGWYRLGSTSTEPDCPADQSPLGIVHPSDGFAGLCPAEMSSCTEFIDPVSNIAKNLLFNSDLDQDVDDNYLPDGWNVSNSETGVNYLQQKVALKQNTPYVLSFTNIANDDPPMINDTDKLFIGVANCPGLSSFDNSLIPAGQGICVNSKGEVIPNFPVTQGSIFCSEDSDCVDALSANGVERCATDTFMIPPTAYRGDWGESGRSNLPNERQFSGRFATASGLASNNSCQVVVAETSESTGGVGRLKEWLMKEISVKEVGQYFQLADSVDRRDCNGVVDPDLGCVLLNDRSQVNYKIDESDNSYLKFDADTSGGGINANVPQASCAGSCDSNVILKVRPDRECGQWLDCRTKIKSFNEQGEQRDFCLELAACDSLDEKGNCNSFVLPERQLVNNFVLPDSSSLYNLTAKVGDAKRLANISGYARAGITLTNFTQPDSTISGYYPYNLMTEIGGVAIVPNGNFEDWSRDGYPIGWEGENPNKSWDITDFRVVFDYQSTLVSEGVAVLGQGSLKVNSDKLVRSEFIDVTKNTDYILSLDINTVNLQPETAQAVAEVYGFDPNSDQIESLLETLSSGARLNWQTKTVKFNSGEFSQLRIRLNNDVGASIAPLEGSTYFDNVSLLPALRIADRYLAQQDLWQPEYVSRSCRVFPQSDSLSCEYTDSEGTRQRGWSGYCLEKDPRNPEICLQWWPIDLAKGDNFAQYNAFPHREPMYYCAKMASTPLSISAGTTGIKQPGADQTSGPWTNPSNELFVFSGNRDLGQPNFIDIKLVSSTGGESYDFTGFRLSPENNWEIGWIASGATINTIDPKQDNINYSDYDRIESAQYCVSQETGDHLEFSTPIPPSGAIVRCDDNSNSGDETKGSTRLPERLFEQTTTYGFGPNGEILSAAHRAKLAATSQTYCSQGYNRGLQNGSKIIVYAKANFDADGTFINIEYGVCDHTAAAGTFEWDFQFSYAYCGELVQVVTAGGQNKAWLSRVSPGSTYKVNGLNYSYIQDYQPFGSVVAPFPVENPAEWDSKDDAQDNPAVTSDDTFYLGNQPIFVEAPDTSFEWPYQARAGSPYSCDAAGTGQTSGCYLPDRTKVTGDREAATVRLQKLFAKSYNVWVWPEGGIGITGGFRRICQEGTPLAGRECTDDSQCYPGAVSCLAPATCNTGCLYSDGSFTVSSCSDDSQCQRCDGVSCSAPPECSGAGCGLDQGTCRQACVDGASATNPAFCGSGSAPGGQVAGACKTESPQYEKVDRADPGDYESLFWDVPPTLCSLVNNSRSQDKACAVAPLVTNISVNGQADDNTAIFGSDTVTLSFNPVIDSNQLPISSYKVDWSDGKTAVVSGTPLRDKSNIDDPYVLSHSYDYYDILGRNAEGDDIYCNTGTEDLPDDLINLARNSCAVKPKIQVIDNWGWCNGSINPTTRQLANLCSGGSQNGKVCSSNAQCPDGVCGNSWGYQVNAEPAADGCLANPAAWTKLQWYIIIAPPQ</sequence>
<accession>A0A1G1YQ27</accession>
<evidence type="ECO:0000313" key="2">
    <source>
        <dbReference type="Proteomes" id="UP000176512"/>
    </source>
</evidence>
<comment type="caution">
    <text evidence="1">The sequence shown here is derived from an EMBL/GenBank/DDBJ whole genome shotgun (WGS) entry which is preliminary data.</text>
</comment>
<dbReference type="EMBL" id="MHIP01000053">
    <property type="protein sequence ID" value="OGY53537.1"/>
    <property type="molecule type" value="Genomic_DNA"/>
</dbReference>
<organism evidence="1 2">
    <name type="scientific">Candidatus Buchananbacteria bacterium RIFCSPLOWO2_01_FULL_46_12</name>
    <dbReference type="NCBI Taxonomy" id="1797546"/>
    <lineage>
        <taxon>Bacteria</taxon>
        <taxon>Candidatus Buchananiibacteriota</taxon>
    </lineage>
</organism>
<gene>
    <name evidence="1" type="ORF">A3A24_02345</name>
</gene>
<evidence type="ECO:0000313" key="1">
    <source>
        <dbReference type="EMBL" id="OGY53537.1"/>
    </source>
</evidence>
<name>A0A1G1YQ27_9BACT</name>
<protein>
    <recommendedName>
        <fullName evidence="3">CBM-cenC domain-containing protein</fullName>
    </recommendedName>
</protein>
<dbReference type="SUPFAM" id="SSF49785">
    <property type="entry name" value="Galactose-binding domain-like"/>
    <property type="match status" value="1"/>
</dbReference>
<dbReference type="Gene3D" id="2.60.120.260">
    <property type="entry name" value="Galactose-binding domain-like"/>
    <property type="match status" value="4"/>
</dbReference>
<dbReference type="InterPro" id="IPR008979">
    <property type="entry name" value="Galactose-bd-like_sf"/>
</dbReference>
<dbReference type="Proteomes" id="UP000176512">
    <property type="component" value="Unassembled WGS sequence"/>
</dbReference>